<dbReference type="Proteomes" id="UP000594979">
    <property type="component" value="Chromosome"/>
</dbReference>
<organism evidence="2 3">
    <name type="scientific">Brevibacterium casei</name>
    <dbReference type="NCBI Taxonomy" id="33889"/>
    <lineage>
        <taxon>Bacteria</taxon>
        <taxon>Bacillati</taxon>
        <taxon>Actinomycetota</taxon>
        <taxon>Actinomycetes</taxon>
        <taxon>Micrococcales</taxon>
        <taxon>Brevibacteriaceae</taxon>
        <taxon>Brevibacterium</taxon>
    </lineage>
</organism>
<dbReference type="KEGG" id="bcau:I6G59_16190"/>
<reference evidence="2 3" key="1">
    <citation type="submission" date="2020-12" db="EMBL/GenBank/DDBJ databases">
        <title>FDA dAtabase for Regulatory Grade micrObial Sequences (FDA-ARGOS): Supporting development and validation of Infectious Disease Dx tests.</title>
        <authorList>
            <person name="Sproer C."/>
            <person name="Gronow S."/>
            <person name="Severitt S."/>
            <person name="Schroder I."/>
            <person name="Tallon L."/>
            <person name="Sadzewicz L."/>
            <person name="Zhao X."/>
            <person name="Boylan J."/>
            <person name="Ott S."/>
            <person name="Bowen H."/>
            <person name="Vavikolanu K."/>
            <person name="Mehta A."/>
            <person name="Aluvathingal J."/>
            <person name="Nadendla S."/>
            <person name="Lowell S."/>
            <person name="Myers T."/>
            <person name="Yan Y."/>
            <person name="Sichtig H."/>
        </authorList>
    </citation>
    <scope>NUCLEOTIDE SEQUENCE [LARGE SCALE GENOMIC DNA]</scope>
    <source>
        <strain evidence="2 3">FDAARGOS_902</strain>
    </source>
</reference>
<dbReference type="AlphaFoldDB" id="A0A7T2WNT9"/>
<evidence type="ECO:0000313" key="3">
    <source>
        <dbReference type="Proteomes" id="UP000594979"/>
    </source>
</evidence>
<dbReference type="EMBL" id="CP065682">
    <property type="protein sequence ID" value="QPS33448.1"/>
    <property type="molecule type" value="Genomic_DNA"/>
</dbReference>
<dbReference type="RefSeq" id="WP_197931896.1">
    <property type="nucleotide sequence ID" value="NZ_CP065682.1"/>
</dbReference>
<proteinExistence type="predicted"/>
<evidence type="ECO:0000313" key="2">
    <source>
        <dbReference type="EMBL" id="QPS33448.1"/>
    </source>
</evidence>
<accession>A0A7T2WNT9</accession>
<sequence length="134" mass="13792">MVKVKGPNGLVVDLPASVASGLIDGGHVQAVGGDQGAKPDSERDENPKEPGGKSGAPATVDNEAAEQVEKAAEAAEAADNDLIAENTDADADPARPGGNASRADWAEYAVSQGFAEEQVADLKRDEIRDLIDEK</sequence>
<feature type="compositionally biased region" description="Basic and acidic residues" evidence="1">
    <location>
        <begin position="37"/>
        <end position="51"/>
    </location>
</feature>
<feature type="region of interest" description="Disordered" evidence="1">
    <location>
        <begin position="25"/>
        <end position="103"/>
    </location>
</feature>
<name>A0A7T2WNT9_9MICO</name>
<protein>
    <submittedName>
        <fullName evidence="2">Uncharacterized protein</fullName>
    </submittedName>
</protein>
<evidence type="ECO:0000256" key="1">
    <source>
        <dbReference type="SAM" id="MobiDB-lite"/>
    </source>
</evidence>
<gene>
    <name evidence="2" type="ORF">I6G59_16190</name>
</gene>